<evidence type="ECO:0000256" key="1">
    <source>
        <dbReference type="ARBA" id="ARBA00000546"/>
    </source>
</evidence>
<evidence type="ECO:0000256" key="8">
    <source>
        <dbReference type="PIRSR" id="PIRSR601554-2"/>
    </source>
</evidence>
<feature type="binding site" evidence="8">
    <location>
        <position position="530"/>
    </location>
    <ligand>
        <name>substrate</name>
    </ligand>
</feature>
<evidence type="ECO:0000256" key="5">
    <source>
        <dbReference type="ARBA" id="ARBA00023277"/>
    </source>
</evidence>
<gene>
    <name evidence="11" type="ORF">C3L33_22924</name>
</gene>
<dbReference type="SUPFAM" id="SSF51445">
    <property type="entry name" value="(Trans)glycosidases"/>
    <property type="match status" value="1"/>
</dbReference>
<feature type="compositionally biased region" description="Acidic residues" evidence="10">
    <location>
        <begin position="85"/>
        <end position="105"/>
    </location>
</feature>
<dbReference type="PANTHER" id="PTHR31352:SF1">
    <property type="entry name" value="BETA-AMYLASE 3, CHLOROPLASTIC"/>
    <property type="match status" value="1"/>
</dbReference>
<organism evidence="11">
    <name type="scientific">Rhododendron williamsianum</name>
    <dbReference type="NCBI Taxonomy" id="262921"/>
    <lineage>
        <taxon>Eukaryota</taxon>
        <taxon>Viridiplantae</taxon>
        <taxon>Streptophyta</taxon>
        <taxon>Embryophyta</taxon>
        <taxon>Tracheophyta</taxon>
        <taxon>Spermatophyta</taxon>
        <taxon>Magnoliopsida</taxon>
        <taxon>eudicotyledons</taxon>
        <taxon>Gunneridae</taxon>
        <taxon>Pentapetalae</taxon>
        <taxon>asterids</taxon>
        <taxon>Ericales</taxon>
        <taxon>Ericaceae</taxon>
        <taxon>Ericoideae</taxon>
        <taxon>Rhodoreae</taxon>
        <taxon>Rhododendron</taxon>
    </lineage>
</organism>
<keyword evidence="5 9" id="KW-0119">Carbohydrate metabolism</keyword>
<feature type="binding site" evidence="8">
    <location>
        <position position="246"/>
    </location>
    <ligand>
        <name>substrate</name>
    </ligand>
</feature>
<dbReference type="GO" id="GO:0000272">
    <property type="term" value="P:polysaccharide catabolic process"/>
    <property type="evidence" value="ECO:0007669"/>
    <property type="project" value="UniProtKB-KW"/>
</dbReference>
<dbReference type="EC" id="3.2.1.2" evidence="3 9"/>
<dbReference type="InterPro" id="IPR017853">
    <property type="entry name" value="GH"/>
</dbReference>
<keyword evidence="4 9" id="KW-0378">Hydrolase</keyword>
<dbReference type="InterPro" id="IPR018238">
    <property type="entry name" value="Glyco_hydro_14_CS"/>
</dbReference>
<evidence type="ECO:0000256" key="6">
    <source>
        <dbReference type="ARBA" id="ARBA00023295"/>
    </source>
</evidence>
<feature type="binding site" evidence="8">
    <location>
        <begin position="569"/>
        <end position="570"/>
    </location>
    <ligand>
        <name>substrate</name>
    </ligand>
</feature>
<evidence type="ECO:0000256" key="7">
    <source>
        <dbReference type="ARBA" id="ARBA00023326"/>
    </source>
</evidence>
<dbReference type="PRINTS" id="PR00750">
    <property type="entry name" value="BETAAMYLASE"/>
</dbReference>
<evidence type="ECO:0000256" key="3">
    <source>
        <dbReference type="ARBA" id="ARBA00012594"/>
    </source>
</evidence>
<feature type="binding site" evidence="8">
    <location>
        <position position="483"/>
    </location>
    <ligand>
        <name>substrate</name>
    </ligand>
</feature>
<dbReference type="InterPro" id="IPR001554">
    <property type="entry name" value="Glyco_hydro_14"/>
</dbReference>
<dbReference type="PROSITE" id="PS00506">
    <property type="entry name" value="BETA_AMYLASE_1"/>
    <property type="match status" value="1"/>
</dbReference>
<name>A0A6A4KR06_9ERIC</name>
<comment type="catalytic activity">
    <reaction evidence="1 9">
        <text>Hydrolysis of (1-&gt;4)-alpha-D-glucosidic linkages in polysaccharides so as to remove successive maltose units from the non-reducing ends of the chains.</text>
        <dbReference type="EC" id="3.2.1.2"/>
    </reaction>
</comment>
<comment type="similarity">
    <text evidence="2 9">Belongs to the glycosyl hydrolase 14 family.</text>
</comment>
<evidence type="ECO:0000313" key="11">
    <source>
        <dbReference type="EMBL" id="KAE9445178.1"/>
    </source>
</evidence>
<dbReference type="OrthoDB" id="1660156at2759"/>
<accession>A0A6A4KR06</accession>
<comment type="caution">
    <text evidence="11">The sequence shown here is derived from an EMBL/GenBank/DDBJ whole genome shotgun (WGS) entry which is preliminary data.</text>
</comment>
<feature type="non-terminal residue" evidence="11">
    <location>
        <position position="1"/>
    </location>
</feature>
<dbReference type="Pfam" id="PF01373">
    <property type="entry name" value="Glyco_hydro_14"/>
    <property type="match status" value="1"/>
</dbReference>
<dbReference type="PANTHER" id="PTHR31352">
    <property type="entry name" value="BETA-AMYLASE 1, CHLOROPLASTIC"/>
    <property type="match status" value="1"/>
</dbReference>
<feature type="compositionally biased region" description="Low complexity" evidence="10">
    <location>
        <begin position="1"/>
        <end position="14"/>
    </location>
</feature>
<dbReference type="Gene3D" id="3.20.20.80">
    <property type="entry name" value="Glycosidases"/>
    <property type="match status" value="1"/>
</dbReference>
<feature type="binding site" evidence="8">
    <location>
        <position position="286"/>
    </location>
    <ligand>
        <name>substrate</name>
    </ligand>
</feature>
<dbReference type="EMBL" id="QEFC01004432">
    <property type="protein sequence ID" value="KAE9445178.1"/>
    <property type="molecule type" value="Genomic_DNA"/>
</dbReference>
<evidence type="ECO:0000256" key="10">
    <source>
        <dbReference type="SAM" id="MobiDB-lite"/>
    </source>
</evidence>
<feature type="binding site" evidence="8">
    <location>
        <position position="294"/>
    </location>
    <ligand>
        <name>substrate</name>
    </ligand>
</feature>
<feature type="region of interest" description="Disordered" evidence="10">
    <location>
        <begin position="39"/>
        <end position="138"/>
    </location>
</feature>
<evidence type="ECO:0000256" key="2">
    <source>
        <dbReference type="ARBA" id="ARBA00005652"/>
    </source>
</evidence>
<feature type="binding site" evidence="8">
    <location>
        <position position="601"/>
    </location>
    <ligand>
        <name>substrate</name>
    </ligand>
</feature>
<proteinExistence type="inferred from homology"/>
<keyword evidence="7 9" id="KW-0624">Polysaccharide degradation</keyword>
<protein>
    <recommendedName>
        <fullName evidence="3 9">Beta-amylase</fullName>
        <ecNumber evidence="3 9">3.2.1.2</ecNumber>
    </recommendedName>
</protein>
<feature type="region of interest" description="Disordered" evidence="10">
    <location>
        <begin position="1"/>
        <end position="26"/>
    </location>
</feature>
<evidence type="ECO:0000256" key="9">
    <source>
        <dbReference type="RuleBase" id="RU000509"/>
    </source>
</evidence>
<keyword evidence="6 9" id="KW-0326">Glycosidase</keyword>
<evidence type="ECO:0000256" key="4">
    <source>
        <dbReference type="ARBA" id="ARBA00022801"/>
    </source>
</evidence>
<dbReference type="GO" id="GO:0016161">
    <property type="term" value="F:beta-amylase activity"/>
    <property type="evidence" value="ECO:0007669"/>
    <property type="project" value="UniProtKB-EC"/>
</dbReference>
<dbReference type="AlphaFoldDB" id="A0A6A4KR06"/>
<sequence>MESSSTSSGESYRSVDSEAPDFDEMDPRIAEAIRAKARKYRVGSGSPYVGIEGIDFPSNVMPLRSMGPDIVEIDDDDSSERAGEDPDEEEDMEEEAADGDEEDQYERDTPDASSSRPEEEAAMLGESSSAAPKEEDTRSFKTLDEFSSMVCFTQIRASCRLKAKSSMQETQLLHEKTLNLEDRRSDKWEKLHGLTEAHGKSDSRVPVFVMLPLDTISYGGHLNKPRAMNASLMALKSAGVEGVMVDAWWGLVEKEGPSKYNWEGYAELVKMVQKHGLKLQVVMSFHQCGGNVGDSCSIPLPPWVLEEIRKNPDLVYTDRSGRRNPEYISLGCDSLPVLGGRTPIQVYSDYMRSFRDTFKDYLGDVIVVWALAESSDIHPTQKAMELGGFRELENFSAMTRASLQASAETLGKTDWGTSGPHDSGEYNQFPEDTAFFRRDGIWNNEYGQFFLKWYSGMLLEHGDRILAAAKGIFQGTGAKLSGKVAGIHWHYRSRSHAPELTAGYYNTRHQDGYLPIARMMGKHGVVLNFTCMEMRDGEQPENANCSPEGLVRQVKMATKAAKIELAGENALERYDAGAYAQVLTTSRSDSGNGLSAFTYLRLNKSLFDGENWRHLVEFVKSMSDGGRSTRLPESDTSRTDLYVGFIKEKNARKTKEAALV</sequence>
<feature type="binding site" evidence="8">
    <location>
        <position position="488"/>
    </location>
    <ligand>
        <name>substrate</name>
    </ligand>
</feature>
<reference evidence="11" key="1">
    <citation type="journal article" date="2019" name="Genome Biol. Evol.">
        <title>The Rhododendron genome and chromosomal organization provide insight into shared whole-genome duplications across the heath family (Ericaceae).</title>
        <authorList>
            <person name="Soza V.L."/>
            <person name="Lindsley D."/>
            <person name="Waalkes A."/>
            <person name="Ramage E."/>
            <person name="Patwardhan R.P."/>
            <person name="Burton J.N."/>
            <person name="Adey A."/>
            <person name="Kumar A."/>
            <person name="Qiu R."/>
            <person name="Shendure J."/>
            <person name="Hall B."/>
        </authorList>
    </citation>
    <scope>NUCLEOTIDE SEQUENCE</scope>
    <source>
        <strain evidence="11">RSF 1966-606</strain>
    </source>
</reference>